<evidence type="ECO:0000313" key="2">
    <source>
        <dbReference type="Proteomes" id="UP000184693"/>
    </source>
</evidence>
<gene>
    <name evidence="1" type="ORF">SAMN05444168_6065</name>
</gene>
<protein>
    <submittedName>
        <fullName evidence="1">Uncharacterized protein</fullName>
    </submittedName>
</protein>
<evidence type="ECO:0000313" key="1">
    <source>
        <dbReference type="EMBL" id="SIO51712.1"/>
    </source>
</evidence>
<sequence length="124" mass="13338">MFSLFKIQGDDADVEAGLVSPAQSSPVPAPQSAMASDDTLLDSLATLSTLNGVSLLQHSARLEIISGLLASVLTRLPLAMREGVAESFRGRVEKLMSLSDDRPLPETYHSALLTEVNRYLNALR</sequence>
<organism evidence="1 2">
    <name type="scientific">Paraburkholderia phenazinium</name>
    <dbReference type="NCBI Taxonomy" id="60549"/>
    <lineage>
        <taxon>Bacteria</taxon>
        <taxon>Pseudomonadati</taxon>
        <taxon>Pseudomonadota</taxon>
        <taxon>Betaproteobacteria</taxon>
        <taxon>Burkholderiales</taxon>
        <taxon>Burkholderiaceae</taxon>
        <taxon>Paraburkholderia</taxon>
    </lineage>
</organism>
<reference evidence="1 2" key="1">
    <citation type="submission" date="2016-11" db="EMBL/GenBank/DDBJ databases">
        <authorList>
            <person name="Jaros S."/>
            <person name="Januszkiewicz K."/>
            <person name="Wedrychowicz H."/>
        </authorList>
    </citation>
    <scope>NUCLEOTIDE SEQUENCE [LARGE SCALE GENOMIC DNA]</scope>
    <source>
        <strain evidence="1 2">GAS86</strain>
    </source>
</reference>
<dbReference type="Proteomes" id="UP000184693">
    <property type="component" value="Unassembled WGS sequence"/>
</dbReference>
<name>A0A1N6K548_9BURK</name>
<dbReference type="EMBL" id="FSRM01000002">
    <property type="protein sequence ID" value="SIO51712.1"/>
    <property type="molecule type" value="Genomic_DNA"/>
</dbReference>
<dbReference type="OrthoDB" id="8966283at2"/>
<dbReference type="AlphaFoldDB" id="A0A1N6K548"/>
<dbReference type="RefSeq" id="WP_074267955.1">
    <property type="nucleotide sequence ID" value="NZ_FSRM01000002.1"/>
</dbReference>
<proteinExistence type="predicted"/>
<accession>A0A1N6K548</accession>